<accession>A0A2N5UFH0</accession>
<organism evidence="2 3">
    <name type="scientific">Puccinia coronata f. sp. avenae</name>
    <dbReference type="NCBI Taxonomy" id="200324"/>
    <lineage>
        <taxon>Eukaryota</taxon>
        <taxon>Fungi</taxon>
        <taxon>Dikarya</taxon>
        <taxon>Basidiomycota</taxon>
        <taxon>Pucciniomycotina</taxon>
        <taxon>Pucciniomycetes</taxon>
        <taxon>Pucciniales</taxon>
        <taxon>Pucciniaceae</taxon>
        <taxon>Puccinia</taxon>
    </lineage>
</organism>
<feature type="compositionally biased region" description="Low complexity" evidence="1">
    <location>
        <begin position="10"/>
        <end position="21"/>
    </location>
</feature>
<keyword evidence="3" id="KW-1185">Reference proteome</keyword>
<feature type="region of interest" description="Disordered" evidence="1">
    <location>
        <begin position="1"/>
        <end position="24"/>
    </location>
</feature>
<gene>
    <name evidence="2" type="ORF">PCANC_19260</name>
</gene>
<reference evidence="2 3" key="1">
    <citation type="submission" date="2017-11" db="EMBL/GenBank/DDBJ databases">
        <title>De novo assembly and phasing of dikaryotic genomes from two isolates of Puccinia coronata f. sp. avenae, the causal agent of oat crown rust.</title>
        <authorList>
            <person name="Miller M.E."/>
            <person name="Zhang Y."/>
            <person name="Omidvar V."/>
            <person name="Sperschneider J."/>
            <person name="Schwessinger B."/>
            <person name="Raley C."/>
            <person name="Palmer J.M."/>
            <person name="Garnica D."/>
            <person name="Upadhyaya N."/>
            <person name="Rathjen J."/>
            <person name="Taylor J.M."/>
            <person name="Park R.F."/>
            <person name="Dodds P.N."/>
            <person name="Hirsch C.D."/>
            <person name="Kianian S.F."/>
            <person name="Figueroa M."/>
        </authorList>
    </citation>
    <scope>NUCLEOTIDE SEQUENCE [LARGE SCALE GENOMIC DNA]</scope>
    <source>
        <strain evidence="2">12NC29</strain>
    </source>
</reference>
<dbReference type="AlphaFoldDB" id="A0A2N5UFH0"/>
<dbReference type="EMBL" id="PGCJ01000238">
    <property type="protein sequence ID" value="PLW36483.1"/>
    <property type="molecule type" value="Genomic_DNA"/>
</dbReference>
<dbReference type="Proteomes" id="UP000235388">
    <property type="component" value="Unassembled WGS sequence"/>
</dbReference>
<comment type="caution">
    <text evidence="2">The sequence shown here is derived from an EMBL/GenBank/DDBJ whole genome shotgun (WGS) entry which is preliminary data.</text>
</comment>
<sequence length="64" mass="6574">MTTALGAAPSTSKDMSHKSSSLFGGVVPGRRVLGDVSNVVEATISATANQDAKEPKPLVKSTKF</sequence>
<feature type="region of interest" description="Disordered" evidence="1">
    <location>
        <begin position="45"/>
        <end position="64"/>
    </location>
</feature>
<evidence type="ECO:0000256" key="1">
    <source>
        <dbReference type="SAM" id="MobiDB-lite"/>
    </source>
</evidence>
<name>A0A2N5UFH0_9BASI</name>
<proteinExistence type="predicted"/>
<evidence type="ECO:0000313" key="3">
    <source>
        <dbReference type="Proteomes" id="UP000235388"/>
    </source>
</evidence>
<protein>
    <submittedName>
        <fullName evidence="2">Uncharacterized protein</fullName>
    </submittedName>
</protein>
<evidence type="ECO:0000313" key="2">
    <source>
        <dbReference type="EMBL" id="PLW36483.1"/>
    </source>
</evidence>
<dbReference type="STRING" id="200324.A0A2N5UFH0"/>